<dbReference type="OrthoDB" id="10438738at2759"/>
<evidence type="ECO:0000259" key="3">
    <source>
        <dbReference type="PROSITE" id="PS50157"/>
    </source>
</evidence>
<dbReference type="PROSITE" id="PS00028">
    <property type="entry name" value="ZINC_FINGER_C2H2_1"/>
    <property type="match status" value="1"/>
</dbReference>
<organism evidence="4 5">
    <name type="scientific">Dimargaris verticillata</name>
    <dbReference type="NCBI Taxonomy" id="2761393"/>
    <lineage>
        <taxon>Eukaryota</taxon>
        <taxon>Fungi</taxon>
        <taxon>Fungi incertae sedis</taxon>
        <taxon>Zoopagomycota</taxon>
        <taxon>Kickxellomycotina</taxon>
        <taxon>Dimargaritomycetes</taxon>
        <taxon>Dimargaritales</taxon>
        <taxon>Dimargaritaceae</taxon>
        <taxon>Dimargaris</taxon>
    </lineage>
</organism>
<sequence length="398" mass="43107">MYYATPYDTAPRGQQASSPLDVQLWPVHSDRSAGAFGHSDPGRYYSEYDASPLYGSAERAPSRTTKRQAPPSAGDTSRGYFRSSVPAPMALPCYDRSEPSAWASESMAMSATTRTDREYQCDSCRRTYSSPAELTAHRWEHTDVWPQVESLEPTKHKQVQMLEAAQILMGMLGVDITTAAPPCSTADATTPTTVADTASQSLQAKSSFKVTAGYSIDARQRADTQSFPPSSLPSTASQSAKVASHVFPPPSPLGPTQPDLGRTHARSDRKPMGNPYPSPPTPSDAIPTSPQALSMAFSSPRLPHYYSAAESRSPTAFHQPHAVPTTKHSLIPSPGYPPGPSYSYPTPPYHNSSLPAAAGLTDEAYRLYPQDRWSYHPAPDGTSYDGYGYPPQGHPRSH</sequence>
<feature type="region of interest" description="Disordered" evidence="2">
    <location>
        <begin position="1"/>
        <end position="22"/>
    </location>
</feature>
<accession>A0A9W8B4U7</accession>
<comment type="caution">
    <text evidence="4">The sequence shown here is derived from an EMBL/GenBank/DDBJ whole genome shotgun (WGS) entry which is preliminary data.</text>
</comment>
<reference evidence="4" key="1">
    <citation type="submission" date="2022-07" db="EMBL/GenBank/DDBJ databases">
        <title>Phylogenomic reconstructions and comparative analyses of Kickxellomycotina fungi.</title>
        <authorList>
            <person name="Reynolds N.K."/>
            <person name="Stajich J.E."/>
            <person name="Barry K."/>
            <person name="Grigoriev I.V."/>
            <person name="Crous P."/>
            <person name="Smith M.E."/>
        </authorList>
    </citation>
    <scope>NUCLEOTIDE SEQUENCE</scope>
    <source>
        <strain evidence="4">RSA 567</strain>
    </source>
</reference>
<keyword evidence="1" id="KW-0863">Zinc-finger</keyword>
<dbReference type="AlphaFoldDB" id="A0A9W8B4U7"/>
<feature type="region of interest" description="Disordered" evidence="2">
    <location>
        <begin position="375"/>
        <end position="398"/>
    </location>
</feature>
<keyword evidence="1" id="KW-0479">Metal-binding</keyword>
<protein>
    <recommendedName>
        <fullName evidence="3">C2H2-type domain-containing protein</fullName>
    </recommendedName>
</protein>
<dbReference type="InterPro" id="IPR013087">
    <property type="entry name" value="Znf_C2H2_type"/>
</dbReference>
<dbReference type="PROSITE" id="PS50157">
    <property type="entry name" value="ZINC_FINGER_C2H2_2"/>
    <property type="match status" value="1"/>
</dbReference>
<dbReference type="GO" id="GO:0008270">
    <property type="term" value="F:zinc ion binding"/>
    <property type="evidence" value="ECO:0007669"/>
    <property type="project" value="UniProtKB-KW"/>
</dbReference>
<evidence type="ECO:0000256" key="1">
    <source>
        <dbReference type="PROSITE-ProRule" id="PRU00042"/>
    </source>
</evidence>
<proteinExistence type="predicted"/>
<keyword evidence="5" id="KW-1185">Reference proteome</keyword>
<feature type="region of interest" description="Disordered" evidence="2">
    <location>
        <begin position="311"/>
        <end position="344"/>
    </location>
</feature>
<feature type="region of interest" description="Disordered" evidence="2">
    <location>
        <begin position="55"/>
        <end position="83"/>
    </location>
</feature>
<keyword evidence="1" id="KW-0862">Zinc</keyword>
<gene>
    <name evidence="4" type="ORF">H4R34_004100</name>
</gene>
<feature type="compositionally biased region" description="Polar residues" evidence="2">
    <location>
        <begin position="223"/>
        <end position="241"/>
    </location>
</feature>
<dbReference type="Proteomes" id="UP001151582">
    <property type="component" value="Unassembled WGS sequence"/>
</dbReference>
<evidence type="ECO:0000313" key="4">
    <source>
        <dbReference type="EMBL" id="KAJ1976099.1"/>
    </source>
</evidence>
<evidence type="ECO:0000313" key="5">
    <source>
        <dbReference type="Proteomes" id="UP001151582"/>
    </source>
</evidence>
<name>A0A9W8B4U7_9FUNG</name>
<feature type="domain" description="C2H2-type" evidence="3">
    <location>
        <begin position="119"/>
        <end position="146"/>
    </location>
</feature>
<feature type="region of interest" description="Disordered" evidence="2">
    <location>
        <begin position="220"/>
        <end position="289"/>
    </location>
</feature>
<feature type="compositionally biased region" description="Pro residues" evidence="2">
    <location>
        <begin position="334"/>
        <end position="344"/>
    </location>
</feature>
<evidence type="ECO:0000256" key="2">
    <source>
        <dbReference type="SAM" id="MobiDB-lite"/>
    </source>
</evidence>
<dbReference type="EMBL" id="JANBQB010000464">
    <property type="protein sequence ID" value="KAJ1976099.1"/>
    <property type="molecule type" value="Genomic_DNA"/>
</dbReference>
<feature type="compositionally biased region" description="Basic and acidic residues" evidence="2">
    <location>
        <begin position="261"/>
        <end position="271"/>
    </location>
</feature>